<dbReference type="EMBL" id="JAGSOV010000053">
    <property type="protein sequence ID" value="MCO1658321.1"/>
    <property type="molecule type" value="Genomic_DNA"/>
</dbReference>
<feature type="transmembrane region" description="Helical" evidence="1">
    <location>
        <begin position="190"/>
        <end position="213"/>
    </location>
</feature>
<reference evidence="2" key="1">
    <citation type="submission" date="2021-04" db="EMBL/GenBank/DDBJ databases">
        <title>Pseudonocardia sp. nov., isolated from sandy soil of mangrove forest.</title>
        <authorList>
            <person name="Zan Z."/>
            <person name="Huang R."/>
            <person name="Liu W."/>
        </authorList>
    </citation>
    <scope>NUCLEOTIDE SEQUENCE</scope>
    <source>
        <strain evidence="2">S2-4</strain>
    </source>
</reference>
<gene>
    <name evidence="2" type="ORF">KDL28_24975</name>
</gene>
<accession>A0ABT1A5L9</accession>
<proteinExistence type="predicted"/>
<keyword evidence="1" id="KW-0472">Membrane</keyword>
<protein>
    <submittedName>
        <fullName evidence="2">M50 family metallopeptidase</fullName>
    </submittedName>
</protein>
<dbReference type="Proteomes" id="UP001165283">
    <property type="component" value="Unassembled WGS sequence"/>
</dbReference>
<feature type="transmembrane region" description="Helical" evidence="1">
    <location>
        <begin position="122"/>
        <end position="140"/>
    </location>
</feature>
<dbReference type="Pfam" id="PF13398">
    <property type="entry name" value="Peptidase_M50B"/>
    <property type="match status" value="1"/>
</dbReference>
<keyword evidence="3" id="KW-1185">Reference proteome</keyword>
<evidence type="ECO:0000313" key="3">
    <source>
        <dbReference type="Proteomes" id="UP001165283"/>
    </source>
</evidence>
<comment type="caution">
    <text evidence="2">The sequence shown here is derived from an EMBL/GenBank/DDBJ whole genome shotgun (WGS) entry which is preliminary data.</text>
</comment>
<sequence>MPVVGQPLAFGIGFVVLLLVVFTGTWAGSLVTVAHESGHIVGALLTLRDHAGFQLNDDGSAFTTVSRSRWSFGGLIAAFAGYPLPPLLGLGGAAVVADGNAWAVLWSALALLVWAFMQAANALANAVTLLASIGVGWVALTGSPELKAAIAVGLVWLMLIGGALDSTTRLSRAAKSDAEYMSRWTLVPRIAWHGIWALIGVLCLWFGASWLLVG</sequence>
<feature type="transmembrane region" description="Helical" evidence="1">
    <location>
        <begin position="101"/>
        <end position="117"/>
    </location>
</feature>
<name>A0ABT1A5L9_9PSEU</name>
<feature type="transmembrane region" description="Helical" evidence="1">
    <location>
        <begin position="146"/>
        <end position="164"/>
    </location>
</feature>
<feature type="transmembrane region" description="Helical" evidence="1">
    <location>
        <begin position="72"/>
        <end position="95"/>
    </location>
</feature>
<evidence type="ECO:0000256" key="1">
    <source>
        <dbReference type="SAM" id="Phobius"/>
    </source>
</evidence>
<keyword evidence="1" id="KW-1133">Transmembrane helix</keyword>
<dbReference type="RefSeq" id="WP_252442152.1">
    <property type="nucleotide sequence ID" value="NZ_JAGSOV010000053.1"/>
</dbReference>
<evidence type="ECO:0000313" key="2">
    <source>
        <dbReference type="EMBL" id="MCO1658321.1"/>
    </source>
</evidence>
<organism evidence="2 3">
    <name type="scientific">Pseudonocardia humida</name>
    <dbReference type="NCBI Taxonomy" id="2800819"/>
    <lineage>
        <taxon>Bacteria</taxon>
        <taxon>Bacillati</taxon>
        <taxon>Actinomycetota</taxon>
        <taxon>Actinomycetes</taxon>
        <taxon>Pseudonocardiales</taxon>
        <taxon>Pseudonocardiaceae</taxon>
        <taxon>Pseudonocardia</taxon>
    </lineage>
</organism>
<feature type="transmembrane region" description="Helical" evidence="1">
    <location>
        <begin position="12"/>
        <end position="34"/>
    </location>
</feature>
<dbReference type="InterPro" id="IPR049500">
    <property type="entry name" value="Peptidase_M50B-like"/>
</dbReference>
<keyword evidence="1" id="KW-0812">Transmembrane</keyword>